<gene>
    <name evidence="2" type="ORF">Tcan_13147</name>
</gene>
<dbReference type="EMBL" id="JPKZ01000635">
    <property type="protein sequence ID" value="KHN86290.1"/>
    <property type="molecule type" value="Genomic_DNA"/>
</dbReference>
<evidence type="ECO:0000313" key="2">
    <source>
        <dbReference type="EMBL" id="KHN86290.1"/>
    </source>
</evidence>
<accession>A0A0B2VZA0</accession>
<dbReference type="AlphaFoldDB" id="A0A0B2VZA0"/>
<keyword evidence="3" id="KW-1185">Reference proteome</keyword>
<evidence type="ECO:0000256" key="1">
    <source>
        <dbReference type="SAM" id="SignalP"/>
    </source>
</evidence>
<proteinExistence type="predicted"/>
<organism evidence="2 3">
    <name type="scientific">Toxocara canis</name>
    <name type="common">Canine roundworm</name>
    <dbReference type="NCBI Taxonomy" id="6265"/>
    <lineage>
        <taxon>Eukaryota</taxon>
        <taxon>Metazoa</taxon>
        <taxon>Ecdysozoa</taxon>
        <taxon>Nematoda</taxon>
        <taxon>Chromadorea</taxon>
        <taxon>Rhabditida</taxon>
        <taxon>Spirurina</taxon>
        <taxon>Ascaridomorpha</taxon>
        <taxon>Ascaridoidea</taxon>
        <taxon>Toxocaridae</taxon>
        <taxon>Toxocara</taxon>
    </lineage>
</organism>
<feature type="chain" id="PRO_5002078742" evidence="1">
    <location>
        <begin position="29"/>
        <end position="109"/>
    </location>
</feature>
<dbReference type="Proteomes" id="UP000031036">
    <property type="component" value="Unassembled WGS sequence"/>
</dbReference>
<name>A0A0B2VZA0_TOXCA</name>
<comment type="caution">
    <text evidence="2">The sequence shown here is derived from an EMBL/GenBank/DDBJ whole genome shotgun (WGS) entry which is preliminary data.</text>
</comment>
<sequence>MSSTLVVRCSFFCIFILYVLLDAAVTYGQDAEDLATELNSVSADWDSLQRSNIPVFVSPMDADLRKEFPADRHAKPYRNRIPQLPPRIRKQFTRSQVAKMRCFFNPISC</sequence>
<evidence type="ECO:0000313" key="3">
    <source>
        <dbReference type="Proteomes" id="UP000031036"/>
    </source>
</evidence>
<feature type="signal peptide" evidence="1">
    <location>
        <begin position="1"/>
        <end position="28"/>
    </location>
</feature>
<keyword evidence="1" id="KW-0732">Signal</keyword>
<reference evidence="2 3" key="1">
    <citation type="submission" date="2014-11" db="EMBL/GenBank/DDBJ databases">
        <title>Genetic blueprint of the zoonotic pathogen Toxocara canis.</title>
        <authorList>
            <person name="Zhu X.-Q."/>
            <person name="Korhonen P.K."/>
            <person name="Cai H."/>
            <person name="Young N.D."/>
            <person name="Nejsum P."/>
            <person name="von Samson-Himmelstjerna G."/>
            <person name="Boag P.R."/>
            <person name="Tan P."/>
            <person name="Li Q."/>
            <person name="Min J."/>
            <person name="Yang Y."/>
            <person name="Wang X."/>
            <person name="Fang X."/>
            <person name="Hall R.S."/>
            <person name="Hofmann A."/>
            <person name="Sternberg P.W."/>
            <person name="Jex A.R."/>
            <person name="Gasser R.B."/>
        </authorList>
    </citation>
    <scope>NUCLEOTIDE SEQUENCE [LARGE SCALE GENOMIC DNA]</scope>
    <source>
        <strain evidence="2">PN_DK_2014</strain>
    </source>
</reference>
<protein>
    <submittedName>
        <fullName evidence="2">Uncharacterized protein</fullName>
    </submittedName>
</protein>